<evidence type="ECO:0000313" key="1">
    <source>
        <dbReference type="EMBL" id="MCQ8105716.1"/>
    </source>
</evidence>
<evidence type="ECO:0008006" key="3">
    <source>
        <dbReference type="Google" id="ProtNLM"/>
    </source>
</evidence>
<comment type="caution">
    <text evidence="1">The sequence shown here is derived from an EMBL/GenBank/DDBJ whole genome shotgun (WGS) entry which is preliminary data.</text>
</comment>
<keyword evidence="2" id="KW-1185">Reference proteome</keyword>
<dbReference type="EMBL" id="JANIBJ010000036">
    <property type="protein sequence ID" value="MCQ8105716.1"/>
    <property type="molecule type" value="Genomic_DNA"/>
</dbReference>
<proteinExistence type="predicted"/>
<organism evidence="1 2">
    <name type="scientific">Methylomonas subterranea</name>
    <dbReference type="NCBI Taxonomy" id="2952225"/>
    <lineage>
        <taxon>Bacteria</taxon>
        <taxon>Pseudomonadati</taxon>
        <taxon>Pseudomonadota</taxon>
        <taxon>Gammaproteobacteria</taxon>
        <taxon>Methylococcales</taxon>
        <taxon>Methylococcaceae</taxon>
        <taxon>Methylomonas</taxon>
    </lineage>
</organism>
<sequence length="272" mass="28674">MIHHRHTESIAPVFRRWAAHVLLSGAALFSVPASALTIDNFELGGFSLVADQFNDPFSVETGLATSEVLGGERRAQVVQNGGIGTISATLLSGNLGDDGIAIDMLASPNSNLGVSGFLQLTYGSGMNLHENLTADGSSAFLVTLGSVTQPTNMHIGIYSLINSSIIGQLAMKTVSAAGTYAFAFSDFGAMPNAFDDILRIDLYIGGPLVTNGASFSLLDFRTGGGEPTATVAEPGSLPLAGIGILWLALQARARRRRLAKLFRRWLIPPRTV</sequence>
<protein>
    <recommendedName>
        <fullName evidence="3">PEP-CTERM protein-sorting domain-containing protein</fullName>
    </recommendedName>
</protein>
<evidence type="ECO:0000313" key="2">
    <source>
        <dbReference type="Proteomes" id="UP001524499"/>
    </source>
</evidence>
<dbReference type="Proteomes" id="UP001524499">
    <property type="component" value="Unassembled WGS sequence"/>
</dbReference>
<dbReference type="RefSeq" id="WP_256603737.1">
    <property type="nucleotide sequence ID" value="NZ_JANIBJ010000036.1"/>
</dbReference>
<reference evidence="1 2" key="1">
    <citation type="submission" date="2022-07" db="EMBL/GenBank/DDBJ databases">
        <title>Methylomonas rivi sp. nov., Methylomonas rosea sp. nov., Methylomonas aureus sp. nov. and Methylomonas subterranea sp. nov., four novel methanotrophs isolated from a freshwater creek and the deep terrestrial subsurface.</title>
        <authorList>
            <person name="Abin C."/>
            <person name="Sankaranarayanan K."/>
            <person name="Garner C."/>
            <person name="Sindelar R."/>
            <person name="Kotary K."/>
            <person name="Garner R."/>
            <person name="Barclay S."/>
            <person name="Lawson P."/>
            <person name="Krumholz L."/>
        </authorList>
    </citation>
    <scope>NUCLEOTIDE SEQUENCE [LARGE SCALE GENOMIC DNA]</scope>
    <source>
        <strain evidence="1 2">SURF-2</strain>
    </source>
</reference>
<name>A0ABT1TJS1_9GAMM</name>
<gene>
    <name evidence="1" type="ORF">NP590_16510</name>
</gene>
<accession>A0ABT1TJS1</accession>